<gene>
    <name evidence="1" type="ORF">HFQ13_04775</name>
</gene>
<organism evidence="1 2">
    <name type="scientific">Igneacidithiobacillus copahuensis</name>
    <dbReference type="NCBI Taxonomy" id="2724909"/>
    <lineage>
        <taxon>Bacteria</taxon>
        <taxon>Pseudomonadati</taxon>
        <taxon>Pseudomonadota</taxon>
        <taxon>Acidithiobacillia</taxon>
        <taxon>Acidithiobacillales</taxon>
        <taxon>Acidithiobacillaceae</taxon>
        <taxon>Igneacidithiobacillus</taxon>
    </lineage>
</organism>
<proteinExistence type="predicted"/>
<comment type="caution">
    <text evidence="1">The sequence shown here is derived from an EMBL/GenBank/DDBJ whole genome shotgun (WGS) entry which is preliminary data.</text>
</comment>
<evidence type="ECO:0000313" key="1">
    <source>
        <dbReference type="EMBL" id="MBU2787526.1"/>
    </source>
</evidence>
<protein>
    <submittedName>
        <fullName evidence="1">Uncharacterized protein</fullName>
    </submittedName>
</protein>
<dbReference type="SUPFAM" id="SSF109709">
    <property type="entry name" value="KorB DNA-binding domain-like"/>
    <property type="match status" value="1"/>
</dbReference>
<accession>A0AAE2YPC6</accession>
<dbReference type="EMBL" id="JAAXYO010000046">
    <property type="protein sequence ID" value="MBU2787526.1"/>
    <property type="molecule type" value="Genomic_DNA"/>
</dbReference>
<dbReference type="RefSeq" id="WP_215885403.1">
    <property type="nucleotide sequence ID" value="NZ_JAAXYO010000046.1"/>
</dbReference>
<sequence>MSCEINCRTRERRWRAAQLLGWATLQGRVLQPFGPAKLVLQACENMHRDELTLGEYATTVVRLVDAGLPIGAVAKALGRR</sequence>
<dbReference type="Proteomes" id="UP001197378">
    <property type="component" value="Unassembled WGS sequence"/>
</dbReference>
<keyword evidence="2" id="KW-1185">Reference proteome</keyword>
<name>A0AAE2YPC6_9PROT</name>
<dbReference type="AlphaFoldDB" id="A0AAE2YPC6"/>
<reference evidence="1" key="1">
    <citation type="journal article" date="2021" name="ISME J.">
        <title>Genomic evolution of the class Acidithiobacillia: deep-branching Proteobacteria living in extreme acidic conditions.</title>
        <authorList>
            <person name="Moya-Beltran A."/>
            <person name="Beard S."/>
            <person name="Rojas-Villalobos C."/>
            <person name="Issotta F."/>
            <person name="Gallardo Y."/>
            <person name="Ulloa R."/>
            <person name="Giaveno A."/>
            <person name="Degli Esposti M."/>
            <person name="Johnson D.B."/>
            <person name="Quatrini R."/>
        </authorList>
    </citation>
    <scope>NUCLEOTIDE SEQUENCE</scope>
    <source>
        <strain evidence="1">VAN18-1</strain>
    </source>
</reference>
<evidence type="ECO:0000313" key="2">
    <source>
        <dbReference type="Proteomes" id="UP001197378"/>
    </source>
</evidence>